<evidence type="ECO:0000256" key="9">
    <source>
        <dbReference type="ARBA" id="ARBA00023235"/>
    </source>
</evidence>
<name>A0ABR7YSB0_9SPHI</name>
<evidence type="ECO:0000256" key="10">
    <source>
        <dbReference type="ARBA" id="ARBA00023277"/>
    </source>
</evidence>
<evidence type="ECO:0000256" key="4">
    <source>
        <dbReference type="ARBA" id="ARBA00006206"/>
    </source>
</evidence>
<organism evidence="13 14">
    <name type="scientific">Sphingobacterium micropteri</name>
    <dbReference type="NCBI Taxonomy" id="2763501"/>
    <lineage>
        <taxon>Bacteria</taxon>
        <taxon>Pseudomonadati</taxon>
        <taxon>Bacteroidota</taxon>
        <taxon>Sphingobacteriia</taxon>
        <taxon>Sphingobacteriales</taxon>
        <taxon>Sphingobacteriaceae</taxon>
        <taxon>Sphingobacterium</taxon>
    </lineage>
</organism>
<dbReference type="SUPFAM" id="SSF74650">
    <property type="entry name" value="Galactose mutarotase-like"/>
    <property type="match status" value="1"/>
</dbReference>
<evidence type="ECO:0000256" key="12">
    <source>
        <dbReference type="SAM" id="SignalP"/>
    </source>
</evidence>
<dbReference type="InterPro" id="IPR015443">
    <property type="entry name" value="Aldose_1-epimerase"/>
</dbReference>
<dbReference type="EC" id="5.1.3.3" evidence="6 11"/>
<keyword evidence="14" id="KW-1185">Reference proteome</keyword>
<keyword evidence="9 11" id="KW-0413">Isomerase</keyword>
<dbReference type="PANTHER" id="PTHR10091:SF0">
    <property type="entry name" value="GALACTOSE MUTAROTASE"/>
    <property type="match status" value="1"/>
</dbReference>
<evidence type="ECO:0000256" key="2">
    <source>
        <dbReference type="ARBA" id="ARBA00001913"/>
    </source>
</evidence>
<reference evidence="13 14" key="1">
    <citation type="submission" date="2020-08" db="EMBL/GenBank/DDBJ databases">
        <title>Sphingobacterium sp. DN00404 isolated from aquaculture water.</title>
        <authorList>
            <person name="Zhang M."/>
        </authorList>
    </citation>
    <scope>NUCLEOTIDE SEQUENCE [LARGE SCALE GENOMIC DNA]</scope>
    <source>
        <strain evidence="13 14">DN00404</strain>
    </source>
</reference>
<sequence>MKRNVFIALLATASLTYACQQGANKGETGATTSDSIEQASFDAVIDGKDVKLYALQNDRLRVTLTNYGARLVSLNVKGKEGEETDVILGYDTADEFKQNASNYYGAIVGRYGNRIGNASFTLDGATYELEKNNGENSLHGGTNGVFNKVWTVEQSSDRAITLAYTSPDGEAGYPGTVTMKVTYSLTDEGGLVIDYEGSTDKETVLNLTNHAYFNLNGEGDSTILDHELQIDADAITEVDAALIPTGKSLTVAGTAFDFRKPQTIGSRIDTDNEQLKVGKGYDHNFELVKGEGFRKVATVYAPKTGIEMQILTTEPGLQFYSGNFMTDSDPKGKGGKGYPFRSAFCLETQHFPDSPNQPSFPSTVLKPGEQYTTKTEYRFFVK</sequence>
<evidence type="ECO:0000256" key="6">
    <source>
        <dbReference type="ARBA" id="ARBA00013185"/>
    </source>
</evidence>
<evidence type="ECO:0000256" key="8">
    <source>
        <dbReference type="ARBA" id="ARBA00022837"/>
    </source>
</evidence>
<dbReference type="PANTHER" id="PTHR10091">
    <property type="entry name" value="ALDOSE-1-EPIMERASE"/>
    <property type="match status" value="1"/>
</dbReference>
<dbReference type="NCBIfam" id="NF008277">
    <property type="entry name" value="PRK11055.1"/>
    <property type="match status" value="1"/>
</dbReference>
<dbReference type="PROSITE" id="PS51257">
    <property type="entry name" value="PROKAR_LIPOPROTEIN"/>
    <property type="match status" value="1"/>
</dbReference>
<dbReference type="RefSeq" id="WP_190995132.1">
    <property type="nucleotide sequence ID" value="NZ_JACOIK010000011.1"/>
</dbReference>
<evidence type="ECO:0000256" key="1">
    <source>
        <dbReference type="ARBA" id="ARBA00001614"/>
    </source>
</evidence>
<keyword evidence="10 11" id="KW-0119">Carbohydrate metabolism</keyword>
<evidence type="ECO:0000256" key="3">
    <source>
        <dbReference type="ARBA" id="ARBA00005028"/>
    </source>
</evidence>
<keyword evidence="8" id="KW-0106">Calcium</keyword>
<dbReference type="PIRSF" id="PIRSF005096">
    <property type="entry name" value="GALM"/>
    <property type="match status" value="1"/>
</dbReference>
<accession>A0ABR7YSB0</accession>
<feature type="signal peptide" evidence="12">
    <location>
        <begin position="1"/>
        <end position="18"/>
    </location>
</feature>
<keyword evidence="12" id="KW-0732">Signal</keyword>
<dbReference type="CDD" id="cd09019">
    <property type="entry name" value="galactose_mutarotase_like"/>
    <property type="match status" value="1"/>
</dbReference>
<comment type="pathway">
    <text evidence="3 11">Carbohydrate metabolism; hexose metabolism.</text>
</comment>
<comment type="similarity">
    <text evidence="4 11">Belongs to the aldose epimerase family.</text>
</comment>
<evidence type="ECO:0000313" key="13">
    <source>
        <dbReference type="EMBL" id="MBD1434216.1"/>
    </source>
</evidence>
<dbReference type="InterPro" id="IPR014718">
    <property type="entry name" value="GH-type_carb-bd"/>
</dbReference>
<evidence type="ECO:0000313" key="14">
    <source>
        <dbReference type="Proteomes" id="UP000602759"/>
    </source>
</evidence>
<feature type="chain" id="PRO_5046500994" description="Aldose 1-epimerase" evidence="12">
    <location>
        <begin position="19"/>
        <end position="382"/>
    </location>
</feature>
<dbReference type="PROSITE" id="PS00545">
    <property type="entry name" value="ALDOSE_1_EPIMERASE"/>
    <property type="match status" value="1"/>
</dbReference>
<evidence type="ECO:0000256" key="11">
    <source>
        <dbReference type="PIRNR" id="PIRNR005096"/>
    </source>
</evidence>
<evidence type="ECO:0000256" key="5">
    <source>
        <dbReference type="ARBA" id="ARBA00011245"/>
    </source>
</evidence>
<proteinExistence type="inferred from homology"/>
<dbReference type="InterPro" id="IPR018052">
    <property type="entry name" value="Ald1_epimerase_CS"/>
</dbReference>
<comment type="subunit">
    <text evidence="5">Monomer.</text>
</comment>
<dbReference type="InterPro" id="IPR047215">
    <property type="entry name" value="Galactose_mutarotase-like"/>
</dbReference>
<dbReference type="InterPro" id="IPR011013">
    <property type="entry name" value="Gal_mutarotase_sf_dom"/>
</dbReference>
<dbReference type="Proteomes" id="UP000602759">
    <property type="component" value="Unassembled WGS sequence"/>
</dbReference>
<dbReference type="EMBL" id="JACOIK010000011">
    <property type="protein sequence ID" value="MBD1434216.1"/>
    <property type="molecule type" value="Genomic_DNA"/>
</dbReference>
<protein>
    <recommendedName>
        <fullName evidence="7 11">Aldose 1-epimerase</fullName>
        <ecNumber evidence="6 11">5.1.3.3</ecNumber>
    </recommendedName>
</protein>
<comment type="cofactor">
    <cofactor evidence="2">
        <name>Ca(2+)</name>
        <dbReference type="ChEBI" id="CHEBI:29108"/>
    </cofactor>
</comment>
<dbReference type="Gene3D" id="2.70.98.10">
    <property type="match status" value="1"/>
</dbReference>
<comment type="caution">
    <text evidence="13">The sequence shown here is derived from an EMBL/GenBank/DDBJ whole genome shotgun (WGS) entry which is preliminary data.</text>
</comment>
<dbReference type="Pfam" id="PF01263">
    <property type="entry name" value="Aldose_epim"/>
    <property type="match status" value="1"/>
</dbReference>
<dbReference type="InterPro" id="IPR008183">
    <property type="entry name" value="Aldose_1/G6P_1-epimerase"/>
</dbReference>
<evidence type="ECO:0000256" key="7">
    <source>
        <dbReference type="ARBA" id="ARBA00014165"/>
    </source>
</evidence>
<gene>
    <name evidence="13" type="ORF">H8B06_15385</name>
</gene>
<comment type="catalytic activity">
    <reaction evidence="1 11">
        <text>alpha-D-glucose = beta-D-glucose</text>
        <dbReference type="Rhea" id="RHEA:10264"/>
        <dbReference type="ChEBI" id="CHEBI:15903"/>
        <dbReference type="ChEBI" id="CHEBI:17925"/>
        <dbReference type="EC" id="5.1.3.3"/>
    </reaction>
</comment>